<evidence type="ECO:0008006" key="3">
    <source>
        <dbReference type="Google" id="ProtNLM"/>
    </source>
</evidence>
<name>A0A6M1TLT1_9BACT</name>
<dbReference type="Proteomes" id="UP000479132">
    <property type="component" value="Unassembled WGS sequence"/>
</dbReference>
<organism evidence="1 2">
    <name type="scientific">Fodinibius halophilus</name>
    <dbReference type="NCBI Taxonomy" id="1736908"/>
    <lineage>
        <taxon>Bacteria</taxon>
        <taxon>Pseudomonadati</taxon>
        <taxon>Balneolota</taxon>
        <taxon>Balneolia</taxon>
        <taxon>Balneolales</taxon>
        <taxon>Balneolaceae</taxon>
        <taxon>Fodinibius</taxon>
    </lineage>
</organism>
<gene>
    <name evidence="1" type="ORF">G3569_13610</name>
</gene>
<sequence>MSQKYYFLLLFLTIPFFAVKGQNKTYVDPDGLYFQPIYSVDVFYSGDTYNIEEVARYSYLFGVSINNFHTFGMEIGYYRGAQSYGAQIKYGSSISKWGRETKEFIKDKKFYDHFYNISLVGNTRILGTKTKSLIQLRLSGRASIGYYYFKGEKYVENEDHPDGAIVSVQDHSGGMEFGPNIKLGLRPTSGSAIMLTIEPLNIQIKTIGIGLGITRVGLNVQL</sequence>
<dbReference type="RefSeq" id="WP_165270089.1">
    <property type="nucleotide sequence ID" value="NZ_JAALLS010000019.1"/>
</dbReference>
<dbReference type="AlphaFoldDB" id="A0A6M1TLT1"/>
<reference evidence="1 2" key="1">
    <citation type="submission" date="2020-02" db="EMBL/GenBank/DDBJ databases">
        <title>Aliifodinibius halophilus 2W32, complete genome.</title>
        <authorList>
            <person name="Li Y."/>
            <person name="Wu S."/>
        </authorList>
    </citation>
    <scope>NUCLEOTIDE SEQUENCE [LARGE SCALE GENOMIC DNA]</scope>
    <source>
        <strain evidence="1 2">2W32</strain>
    </source>
</reference>
<protein>
    <recommendedName>
        <fullName evidence="3">Outer membrane beta-barrel protein</fullName>
    </recommendedName>
</protein>
<proteinExistence type="predicted"/>
<keyword evidence="2" id="KW-1185">Reference proteome</keyword>
<comment type="caution">
    <text evidence="1">The sequence shown here is derived from an EMBL/GenBank/DDBJ whole genome shotgun (WGS) entry which is preliminary data.</text>
</comment>
<evidence type="ECO:0000313" key="2">
    <source>
        <dbReference type="Proteomes" id="UP000479132"/>
    </source>
</evidence>
<evidence type="ECO:0000313" key="1">
    <source>
        <dbReference type="EMBL" id="NGP89390.1"/>
    </source>
</evidence>
<accession>A0A6M1TLT1</accession>
<dbReference type="EMBL" id="JAALLS010000019">
    <property type="protein sequence ID" value="NGP89390.1"/>
    <property type="molecule type" value="Genomic_DNA"/>
</dbReference>